<dbReference type="Proteomes" id="UP001596473">
    <property type="component" value="Unassembled WGS sequence"/>
</dbReference>
<sequence>MDAEKMKALQEEFGLSYHINYAAFAQEIIGFKGKRVLEVGGSLPPRLVLEELEAAQWTALEELDYWAETLSTGYVLGTPPVENNEKILFAQAEPHLLNKPYNIFYGHIEDLPAVMESQFDLIFSIAAFEHIGRLPLALEKMKLALAPGGKLFSMFAPIWSSYNGHHLPEVVDAAGEHWSFGNSPVPPWGHLLFRPIELYDLLCSKMDQETAKEIVYFVYNSPHINRFFLDDYIEMVERSGFFIQRAQPIFEIGVPEQVKAQLQARYPGRKDFEHSGILFVLEKKQ</sequence>
<keyword evidence="1" id="KW-0489">Methyltransferase</keyword>
<dbReference type="SUPFAM" id="SSF53335">
    <property type="entry name" value="S-adenosyl-L-methionine-dependent methyltransferases"/>
    <property type="match status" value="1"/>
</dbReference>
<name>A0ABW2R1P2_9NEIS</name>
<dbReference type="CDD" id="cd02440">
    <property type="entry name" value="AdoMet_MTases"/>
    <property type="match status" value="1"/>
</dbReference>
<evidence type="ECO:0000313" key="2">
    <source>
        <dbReference type="Proteomes" id="UP001596473"/>
    </source>
</evidence>
<keyword evidence="2" id="KW-1185">Reference proteome</keyword>
<dbReference type="Pfam" id="PF13489">
    <property type="entry name" value="Methyltransf_23"/>
    <property type="match status" value="1"/>
</dbReference>
<proteinExistence type="predicted"/>
<dbReference type="RefSeq" id="WP_380188685.1">
    <property type="nucleotide sequence ID" value="NZ_JBHTBQ010000033.1"/>
</dbReference>
<keyword evidence="1" id="KW-0808">Transferase</keyword>
<accession>A0ABW2R1P2</accession>
<gene>
    <name evidence="1" type="ORF">ACFQNF_14685</name>
</gene>
<comment type="caution">
    <text evidence="1">The sequence shown here is derived from an EMBL/GenBank/DDBJ whole genome shotgun (WGS) entry which is preliminary data.</text>
</comment>
<evidence type="ECO:0000313" key="1">
    <source>
        <dbReference type="EMBL" id="MFC7421109.1"/>
    </source>
</evidence>
<dbReference type="GO" id="GO:0008168">
    <property type="term" value="F:methyltransferase activity"/>
    <property type="evidence" value="ECO:0007669"/>
    <property type="project" value="UniProtKB-KW"/>
</dbReference>
<reference evidence="2" key="1">
    <citation type="journal article" date="2019" name="Int. J. Syst. Evol. Microbiol.">
        <title>The Global Catalogue of Microorganisms (GCM) 10K type strain sequencing project: providing services to taxonomists for standard genome sequencing and annotation.</title>
        <authorList>
            <consortium name="The Broad Institute Genomics Platform"/>
            <consortium name="The Broad Institute Genome Sequencing Center for Infectious Disease"/>
            <person name="Wu L."/>
            <person name="Ma J."/>
        </authorList>
    </citation>
    <scope>NUCLEOTIDE SEQUENCE [LARGE SCALE GENOMIC DNA]</scope>
    <source>
        <strain evidence="2">CCUG 62945</strain>
    </source>
</reference>
<organism evidence="1 2">
    <name type="scientific">Iodobacter arcticus</name>
    <dbReference type="NCBI Taxonomy" id="590593"/>
    <lineage>
        <taxon>Bacteria</taxon>
        <taxon>Pseudomonadati</taxon>
        <taxon>Pseudomonadota</taxon>
        <taxon>Betaproteobacteria</taxon>
        <taxon>Neisseriales</taxon>
        <taxon>Chitinibacteraceae</taxon>
        <taxon>Iodobacter</taxon>
    </lineage>
</organism>
<dbReference type="InterPro" id="IPR029063">
    <property type="entry name" value="SAM-dependent_MTases_sf"/>
</dbReference>
<dbReference type="GO" id="GO:0032259">
    <property type="term" value="P:methylation"/>
    <property type="evidence" value="ECO:0007669"/>
    <property type="project" value="UniProtKB-KW"/>
</dbReference>
<dbReference type="Gene3D" id="3.40.50.150">
    <property type="entry name" value="Vaccinia Virus protein VP39"/>
    <property type="match status" value="1"/>
</dbReference>
<protein>
    <submittedName>
        <fullName evidence="1">Methyltransferase domain-containing protein</fullName>
    </submittedName>
</protein>
<dbReference type="EMBL" id="JBHTBQ010000033">
    <property type="protein sequence ID" value="MFC7421109.1"/>
    <property type="molecule type" value="Genomic_DNA"/>
</dbReference>